<dbReference type="PANTHER" id="PTHR38593:SF1">
    <property type="entry name" value="BLR2558 PROTEIN"/>
    <property type="match status" value="1"/>
</dbReference>
<dbReference type="RefSeq" id="WP_196099934.1">
    <property type="nucleotide sequence ID" value="NZ_CP064939.1"/>
</dbReference>
<name>A0A7S9L0Y5_9SPHI</name>
<dbReference type="InterPro" id="IPR012347">
    <property type="entry name" value="Ferritin-like"/>
</dbReference>
<dbReference type="Pfam" id="PF13628">
    <property type="entry name" value="DUF4142"/>
    <property type="match status" value="1"/>
</dbReference>
<reference evidence="2 3" key="1">
    <citation type="submission" date="2020-11" db="EMBL/GenBank/DDBJ databases">
        <title>Pedobacter endophytica, an endophytic bacteria isolated form Carex pumila.</title>
        <authorList>
            <person name="Peng Y."/>
            <person name="Jiang L."/>
            <person name="Lee J."/>
        </authorList>
    </citation>
    <scope>NUCLEOTIDE SEQUENCE [LARGE SCALE GENOMIC DNA]</scope>
    <source>
        <strain evidence="2 3">JBR3-12</strain>
    </source>
</reference>
<evidence type="ECO:0000313" key="3">
    <source>
        <dbReference type="Proteomes" id="UP000594759"/>
    </source>
</evidence>
<keyword evidence="3" id="KW-1185">Reference proteome</keyword>
<dbReference type="Gene3D" id="1.20.1260.10">
    <property type="match status" value="1"/>
</dbReference>
<dbReference type="PANTHER" id="PTHR38593">
    <property type="entry name" value="BLR2558 PROTEIN"/>
    <property type="match status" value="1"/>
</dbReference>
<accession>A0A7S9L0Y5</accession>
<dbReference type="KEGG" id="pex:IZT61_04140"/>
<evidence type="ECO:0000259" key="1">
    <source>
        <dbReference type="Pfam" id="PF13628"/>
    </source>
</evidence>
<dbReference type="PROSITE" id="PS51257">
    <property type="entry name" value="PROKAR_LIPOPROTEIN"/>
    <property type="match status" value="1"/>
</dbReference>
<proteinExistence type="predicted"/>
<organism evidence="2 3">
    <name type="scientific">Pedobacter endophyticus</name>
    <dbReference type="NCBI Taxonomy" id="2789740"/>
    <lineage>
        <taxon>Bacteria</taxon>
        <taxon>Pseudomonadati</taxon>
        <taxon>Bacteroidota</taxon>
        <taxon>Sphingobacteriia</taxon>
        <taxon>Sphingobacteriales</taxon>
        <taxon>Sphingobacteriaceae</taxon>
        <taxon>Pedobacter</taxon>
    </lineage>
</organism>
<sequence>MKTTKSLIMVVATVLFLSACKKDRNDNHEMDNQMFVTQASSSNNFEVQAGAMAMTKAQSGDVKHYGEHMVSDHTAVGNEMKQLSAGKGWTVPTTLQPKEQANLNLLAATDQANFDKEFMRIMVASHQDAVSLFSMASGATGVYDADLRTFAASKLPSLNTHLEEAVNLQAKIK</sequence>
<dbReference type="AlphaFoldDB" id="A0A7S9L0Y5"/>
<evidence type="ECO:0000313" key="2">
    <source>
        <dbReference type="EMBL" id="QPH40480.1"/>
    </source>
</evidence>
<dbReference type="EMBL" id="CP064939">
    <property type="protein sequence ID" value="QPH40480.1"/>
    <property type="molecule type" value="Genomic_DNA"/>
</dbReference>
<protein>
    <submittedName>
        <fullName evidence="2">DUF4142 domain-containing protein</fullName>
    </submittedName>
</protein>
<feature type="domain" description="DUF4142" evidence="1">
    <location>
        <begin position="32"/>
        <end position="168"/>
    </location>
</feature>
<dbReference type="Proteomes" id="UP000594759">
    <property type="component" value="Chromosome"/>
</dbReference>
<gene>
    <name evidence="2" type="ORF">IZT61_04140</name>
</gene>
<dbReference type="InterPro" id="IPR025419">
    <property type="entry name" value="DUF4142"/>
</dbReference>